<dbReference type="RefSeq" id="WP_213654661.1">
    <property type="nucleotide sequence ID" value="NZ_BOSL01000005.1"/>
</dbReference>
<keyword evidence="2" id="KW-0472">Membrane</keyword>
<keyword evidence="4" id="KW-1185">Reference proteome</keyword>
<evidence type="ECO:0000256" key="1">
    <source>
        <dbReference type="SAM" id="MobiDB-lite"/>
    </source>
</evidence>
<evidence type="ECO:0000256" key="2">
    <source>
        <dbReference type="SAM" id="Phobius"/>
    </source>
</evidence>
<keyword evidence="2" id="KW-0812">Transmembrane</keyword>
<evidence type="ECO:0000313" key="4">
    <source>
        <dbReference type="Proteomes" id="UP000679992"/>
    </source>
</evidence>
<protein>
    <submittedName>
        <fullName evidence="3">Uncharacterized protein</fullName>
    </submittedName>
</protein>
<feature type="transmembrane region" description="Helical" evidence="2">
    <location>
        <begin position="7"/>
        <end position="27"/>
    </location>
</feature>
<dbReference type="Proteomes" id="UP000679992">
    <property type="component" value="Unassembled WGS sequence"/>
</dbReference>
<proteinExistence type="predicted"/>
<sequence>MPQRTKSILIAASAAVIVVVLIVIALIQNGKDRGTTDAESAETSTLATMAQVDKDEASSTGNQDGANARKVPGGEEVKIPGTWYSDRSDEDAITFSEDGTYESTAWLAPGTYQVENETVTLTDKFGLVKELTVKWQDGGAVLFSDNQNYSHTYYASPELAKQGSGKGLSGDADIQADYKMIIDQLLPGSWISKDQRKEVVFKDQGFKLQNTGETDAAKADNYAFTITDISLHESYYLVAMEIKDLASGQTTTMDEMKIAENEYGSFSLSAESFPYQDTFNKTGPVAISGSLSDPNRFTGKVTEVPLFSEEEKKAIAAGIVGTWKGSVDPMRDGNVLHETFIFGADGKYSISYEGYSEKGSYSLVLAENNSLYPHLLLLKSGEETKELLFGMNMTDQTLDFESMDLPELQKQ</sequence>
<reference evidence="3 4" key="1">
    <citation type="submission" date="2021-03" db="EMBL/GenBank/DDBJ databases">
        <title>Antimicrobial resistance genes in bacteria isolated from Japanese honey, and their potential for conferring macrolide and lincosamide resistance in the American foulbrood pathogen Paenibacillus larvae.</title>
        <authorList>
            <person name="Okamoto M."/>
            <person name="Kumagai M."/>
            <person name="Kanamori H."/>
            <person name="Takamatsu D."/>
        </authorList>
    </citation>
    <scope>NUCLEOTIDE SEQUENCE [LARGE SCALE GENOMIC DNA]</scope>
    <source>
        <strain evidence="3 4">J42TS3</strain>
    </source>
</reference>
<accession>A0ABQ4MAG1</accession>
<evidence type="ECO:0000313" key="3">
    <source>
        <dbReference type="EMBL" id="GIP52985.1"/>
    </source>
</evidence>
<feature type="compositionally biased region" description="Polar residues" evidence="1">
    <location>
        <begin position="37"/>
        <end position="48"/>
    </location>
</feature>
<gene>
    <name evidence="3" type="ORF">J42TS3_20200</name>
</gene>
<comment type="caution">
    <text evidence="3">The sequence shown here is derived from an EMBL/GenBank/DDBJ whole genome shotgun (WGS) entry which is preliminary data.</text>
</comment>
<organism evidence="3 4">
    <name type="scientific">Paenibacillus vini</name>
    <dbReference type="NCBI Taxonomy" id="1476024"/>
    <lineage>
        <taxon>Bacteria</taxon>
        <taxon>Bacillati</taxon>
        <taxon>Bacillota</taxon>
        <taxon>Bacilli</taxon>
        <taxon>Bacillales</taxon>
        <taxon>Paenibacillaceae</taxon>
        <taxon>Paenibacillus</taxon>
    </lineage>
</organism>
<dbReference type="EMBL" id="BOSL01000005">
    <property type="protein sequence ID" value="GIP52985.1"/>
    <property type="molecule type" value="Genomic_DNA"/>
</dbReference>
<keyword evidence="2" id="KW-1133">Transmembrane helix</keyword>
<feature type="region of interest" description="Disordered" evidence="1">
    <location>
        <begin position="33"/>
        <end position="83"/>
    </location>
</feature>
<name>A0ABQ4MAG1_9BACL</name>